<dbReference type="EMBL" id="AP019531">
    <property type="protein sequence ID" value="BBI91801.1"/>
    <property type="molecule type" value="Genomic_DNA"/>
</dbReference>
<accession>A0A455VRV6</accession>
<dbReference type="Proteomes" id="UP000324392">
    <property type="component" value="Chromosome"/>
</dbReference>
<evidence type="ECO:0000313" key="1">
    <source>
        <dbReference type="EMBL" id="BBI91801.1"/>
    </source>
</evidence>
<sequence>MAIVHPLIPIMASVNPWYFNLPMGENVKFIGGLDIQK</sequence>
<dbReference type="AlphaFoldDB" id="A0A455VRV6"/>
<gene>
    <name evidence="1" type="ORF">SSYIS1_11810</name>
</gene>
<protein>
    <submittedName>
        <fullName evidence="1">Uncharacterized protein</fullName>
    </submittedName>
</protein>
<reference evidence="1 2" key="1">
    <citation type="submission" date="2019-03" db="EMBL/GenBank/DDBJ databases">
        <title>The genome sequence of Candidatus Serratia symbiotica strain IS.</title>
        <authorList>
            <person name="Nikoh N."/>
            <person name="Koga R."/>
            <person name="Oshima K."/>
            <person name="Hattori M."/>
            <person name="Fukatsu T."/>
        </authorList>
    </citation>
    <scope>NUCLEOTIDE SEQUENCE [LARGE SCALE GENOMIC DNA]</scope>
    <source>
        <strain evidence="1 2">IS</strain>
    </source>
</reference>
<proteinExistence type="predicted"/>
<name>A0A455VRV6_9GAMM</name>
<evidence type="ECO:0000313" key="2">
    <source>
        <dbReference type="Proteomes" id="UP000324392"/>
    </source>
</evidence>
<organism evidence="1 2">
    <name type="scientific">Serratia symbiotica</name>
    <dbReference type="NCBI Taxonomy" id="138074"/>
    <lineage>
        <taxon>Bacteria</taxon>
        <taxon>Pseudomonadati</taxon>
        <taxon>Pseudomonadota</taxon>
        <taxon>Gammaproteobacteria</taxon>
        <taxon>Enterobacterales</taxon>
        <taxon>Yersiniaceae</taxon>
        <taxon>Serratia</taxon>
    </lineage>
</organism>